<dbReference type="GO" id="GO:0000255">
    <property type="term" value="P:allantoin metabolic process"/>
    <property type="evidence" value="ECO:0007669"/>
    <property type="project" value="InterPro"/>
</dbReference>
<evidence type="ECO:0000256" key="4">
    <source>
        <dbReference type="ARBA" id="ARBA00022631"/>
    </source>
</evidence>
<dbReference type="Proteomes" id="UP000006620">
    <property type="component" value="Chromosome"/>
</dbReference>
<accession>F8FF74</accession>
<dbReference type="NCBIfam" id="TIGR03164">
    <property type="entry name" value="UHCUDC"/>
    <property type="match status" value="1"/>
</dbReference>
<name>F8FF74_PAEMK</name>
<dbReference type="EC" id="4.1.1.97" evidence="3"/>
<dbReference type="PANTHER" id="PTHR43466:SF1">
    <property type="entry name" value="2-OXO-4-HYDROXY-4-CARBOXY-5-UREIDOIMIDAZOLINE DECARBOXYLASE-RELATED"/>
    <property type="match status" value="1"/>
</dbReference>
<reference evidence="9" key="1">
    <citation type="submission" date="2011-06" db="EMBL/GenBank/DDBJ databases">
        <title>Complete genome sequence of Paenibacillus mucilaginosus KNP414.</title>
        <authorList>
            <person name="Wang J."/>
            <person name="Hu S."/>
            <person name="Hu X."/>
            <person name="Zhang B."/>
            <person name="Dong D."/>
            <person name="Zhang S."/>
            <person name="Zhao K."/>
            <person name="Wu D."/>
        </authorList>
    </citation>
    <scope>NUCLEOTIDE SEQUENCE [LARGE SCALE GENOMIC DNA]</scope>
    <source>
        <strain evidence="9">KNP414</strain>
    </source>
</reference>
<evidence type="ECO:0000256" key="6">
    <source>
        <dbReference type="ARBA" id="ARBA00023239"/>
    </source>
</evidence>
<comment type="catalytic activity">
    <reaction evidence="1">
        <text>5-hydroxy-2-oxo-4-ureido-2,5-dihydro-1H-imidazole-5-carboxylate + H(+) = (S)-allantoin + CO2</text>
        <dbReference type="Rhea" id="RHEA:26301"/>
        <dbReference type="ChEBI" id="CHEBI:15378"/>
        <dbReference type="ChEBI" id="CHEBI:15678"/>
        <dbReference type="ChEBI" id="CHEBI:16526"/>
        <dbReference type="ChEBI" id="CHEBI:58639"/>
        <dbReference type="EC" id="4.1.1.97"/>
    </reaction>
</comment>
<gene>
    <name evidence="8" type="ordered locus">KNP414_03234</name>
</gene>
<keyword evidence="6" id="KW-0456">Lyase</keyword>
<sequence>MTKAYTLAEINGMPADDFVESIGWVFEHSPWVAKRAHASAPFASLDAMHDCMTGVVREASAGEQLELLRAHPDLAGRLQMTDSSVQEQQGAGLTDLTPEEFAEFTFWNTAYTERFGFPFILAVRGHNKASILAAMKARYGNTPQEEKETALREVARIARLRLQDTVDETGE</sequence>
<dbReference type="GO" id="GO:0019628">
    <property type="term" value="P:urate catabolic process"/>
    <property type="evidence" value="ECO:0007669"/>
    <property type="project" value="UniProtKB-UniPathway"/>
</dbReference>
<proteinExistence type="predicted"/>
<dbReference type="KEGG" id="pms:KNP414_03234"/>
<dbReference type="PATRIC" id="fig|1036673.3.peg.2977"/>
<organism evidence="8 9">
    <name type="scientific">Paenibacillus mucilaginosus (strain KNP414)</name>
    <dbReference type="NCBI Taxonomy" id="1036673"/>
    <lineage>
        <taxon>Bacteria</taxon>
        <taxon>Bacillati</taxon>
        <taxon>Bacillota</taxon>
        <taxon>Bacilli</taxon>
        <taxon>Bacillales</taxon>
        <taxon>Paenibacillaceae</taxon>
        <taxon>Paenibacillus</taxon>
    </lineage>
</organism>
<evidence type="ECO:0000313" key="8">
    <source>
        <dbReference type="EMBL" id="AEI41792.1"/>
    </source>
</evidence>
<dbReference type="SUPFAM" id="SSF158694">
    <property type="entry name" value="UraD-Like"/>
    <property type="match status" value="1"/>
</dbReference>
<dbReference type="HOGENOM" id="CLU_092522_1_1_9"/>
<evidence type="ECO:0000256" key="1">
    <source>
        <dbReference type="ARBA" id="ARBA00001163"/>
    </source>
</evidence>
<reference evidence="8 9" key="2">
    <citation type="journal article" date="2013" name="Genome Announc.">
        <title>Genome Sequence of Growth-Improving Paenibacillus mucilaginosus Strain KNP414.</title>
        <authorList>
            <person name="Lu J.J."/>
            <person name="Wang J.F."/>
            <person name="Hu X.F."/>
        </authorList>
    </citation>
    <scope>NUCLEOTIDE SEQUENCE [LARGE SCALE GENOMIC DNA]</scope>
    <source>
        <strain evidence="8 9">KNP414</strain>
    </source>
</reference>
<evidence type="ECO:0000259" key="7">
    <source>
        <dbReference type="Pfam" id="PF09349"/>
    </source>
</evidence>
<dbReference type="EMBL" id="CP002869">
    <property type="protein sequence ID" value="AEI41792.1"/>
    <property type="molecule type" value="Genomic_DNA"/>
</dbReference>
<dbReference type="InterPro" id="IPR017580">
    <property type="entry name" value="OHCU_decarboxylase-1"/>
</dbReference>
<dbReference type="InterPro" id="IPR036778">
    <property type="entry name" value="OHCU_decarboxylase_sf"/>
</dbReference>
<dbReference type="PANTHER" id="PTHR43466">
    <property type="entry name" value="2-OXO-4-HYDROXY-4-CARBOXY-5-UREIDOIMIDAZOLINE DECARBOXYLASE-RELATED"/>
    <property type="match status" value="1"/>
</dbReference>
<evidence type="ECO:0000313" key="9">
    <source>
        <dbReference type="Proteomes" id="UP000006620"/>
    </source>
</evidence>
<dbReference type="Gene3D" id="1.10.3330.10">
    <property type="entry name" value="Oxo-4-hydroxy-4-carboxy-5-ureidoimidazoline decarboxylase"/>
    <property type="match status" value="1"/>
</dbReference>
<dbReference type="InterPro" id="IPR018020">
    <property type="entry name" value="OHCU_decarboxylase"/>
</dbReference>
<evidence type="ECO:0000256" key="3">
    <source>
        <dbReference type="ARBA" id="ARBA00012257"/>
    </source>
</evidence>
<dbReference type="GO" id="GO:0006144">
    <property type="term" value="P:purine nucleobase metabolic process"/>
    <property type="evidence" value="ECO:0007669"/>
    <property type="project" value="UniProtKB-KW"/>
</dbReference>
<dbReference type="AlphaFoldDB" id="F8FF74"/>
<dbReference type="GO" id="GO:0051997">
    <property type="term" value="F:2-oxo-4-hydroxy-4-carboxy-5-ureidoimidazoline decarboxylase activity"/>
    <property type="evidence" value="ECO:0007669"/>
    <property type="project" value="UniProtKB-EC"/>
</dbReference>
<evidence type="ECO:0000256" key="2">
    <source>
        <dbReference type="ARBA" id="ARBA00004754"/>
    </source>
</evidence>
<dbReference type="RefSeq" id="WP_013916951.1">
    <property type="nucleotide sequence ID" value="NC_015690.1"/>
</dbReference>
<keyword evidence="5" id="KW-0210">Decarboxylase</keyword>
<dbReference type="Pfam" id="PF09349">
    <property type="entry name" value="OHCU_decarbox"/>
    <property type="match status" value="1"/>
</dbReference>
<feature type="domain" description="Oxo-4-hydroxy-4-carboxy-5-ureidoimidazoline decarboxylase" evidence="7">
    <location>
        <begin position="11"/>
        <end position="163"/>
    </location>
</feature>
<comment type="pathway">
    <text evidence="2">Purine metabolism; urate degradation; (S)-allantoin from urate: step 3/3.</text>
</comment>
<evidence type="ECO:0000256" key="5">
    <source>
        <dbReference type="ARBA" id="ARBA00022793"/>
    </source>
</evidence>
<dbReference type="UniPathway" id="UPA00394">
    <property type="reaction ID" value="UER00652"/>
</dbReference>
<keyword evidence="4" id="KW-0659">Purine metabolism</keyword>
<protein>
    <recommendedName>
        <fullName evidence="3">2-oxo-4-hydroxy-4-carboxy-5-ureidoimidazoline decarboxylase</fullName>
        <ecNumber evidence="3">4.1.1.97</ecNumber>
    </recommendedName>
</protein>